<feature type="region of interest" description="Disordered" evidence="10">
    <location>
        <begin position="569"/>
        <end position="601"/>
    </location>
</feature>
<dbReference type="EMBL" id="JAJSOF020000040">
    <property type="protein sequence ID" value="KAJ4426193.1"/>
    <property type="molecule type" value="Genomic_DNA"/>
</dbReference>
<dbReference type="SUPFAM" id="SSF74788">
    <property type="entry name" value="Cullin repeat-like"/>
    <property type="match status" value="1"/>
</dbReference>
<dbReference type="InterPro" id="IPR016632">
    <property type="entry name" value="COG8_Metazoal_Plant"/>
</dbReference>
<dbReference type="InterPro" id="IPR016159">
    <property type="entry name" value="Cullin_repeat-like_dom_sf"/>
</dbReference>
<comment type="caution">
    <text evidence="11">The sequence shown here is derived from an EMBL/GenBank/DDBJ whole genome shotgun (WGS) entry which is preliminary data.</text>
</comment>
<dbReference type="PANTHER" id="PTHR21311:SF0">
    <property type="entry name" value="CONSERVED OLIGOMERIC GOLGI COMPLEX SUBUNIT 8"/>
    <property type="match status" value="1"/>
</dbReference>
<comment type="subcellular location">
    <subcellularLocation>
        <location evidence="1 9">Golgi apparatus membrane</location>
        <topology evidence="1 9">Peripheral membrane protein</topology>
    </subcellularLocation>
</comment>
<comment type="similarity">
    <text evidence="2 9">Belongs to the COG8 family.</text>
</comment>
<name>A0ABQ8RWU3_PERAM</name>
<gene>
    <name evidence="11" type="ORF">ANN_27002</name>
</gene>
<evidence type="ECO:0000256" key="2">
    <source>
        <dbReference type="ARBA" id="ARBA00006419"/>
    </source>
</evidence>
<dbReference type="Pfam" id="PF04124">
    <property type="entry name" value="Dor1"/>
    <property type="match status" value="1"/>
</dbReference>
<accession>A0ABQ8RWU3</accession>
<evidence type="ECO:0000256" key="10">
    <source>
        <dbReference type="SAM" id="MobiDB-lite"/>
    </source>
</evidence>
<protein>
    <recommendedName>
        <fullName evidence="3 9">Conserved oligomeric Golgi complex subunit 8</fullName>
        <shortName evidence="9">COG complex subunit 8</shortName>
    </recommendedName>
    <alternativeName>
        <fullName evidence="8 9">Component of oligomeric Golgi complex 8</fullName>
    </alternativeName>
</protein>
<organism evidence="11 12">
    <name type="scientific">Periplaneta americana</name>
    <name type="common">American cockroach</name>
    <name type="synonym">Blatta americana</name>
    <dbReference type="NCBI Taxonomy" id="6978"/>
    <lineage>
        <taxon>Eukaryota</taxon>
        <taxon>Metazoa</taxon>
        <taxon>Ecdysozoa</taxon>
        <taxon>Arthropoda</taxon>
        <taxon>Hexapoda</taxon>
        <taxon>Insecta</taxon>
        <taxon>Pterygota</taxon>
        <taxon>Neoptera</taxon>
        <taxon>Polyneoptera</taxon>
        <taxon>Dictyoptera</taxon>
        <taxon>Blattodea</taxon>
        <taxon>Blattoidea</taxon>
        <taxon>Blattidae</taxon>
        <taxon>Blattinae</taxon>
        <taxon>Periplaneta</taxon>
    </lineage>
</organism>
<evidence type="ECO:0000256" key="9">
    <source>
        <dbReference type="PIRNR" id="PIRNR015415"/>
    </source>
</evidence>
<reference evidence="11 12" key="1">
    <citation type="journal article" date="2022" name="Allergy">
        <title>Genome assembly and annotation of Periplaneta americana reveal a comprehensive cockroach allergen profile.</title>
        <authorList>
            <person name="Wang L."/>
            <person name="Xiong Q."/>
            <person name="Saelim N."/>
            <person name="Wang L."/>
            <person name="Nong W."/>
            <person name="Wan A.T."/>
            <person name="Shi M."/>
            <person name="Liu X."/>
            <person name="Cao Q."/>
            <person name="Hui J.H.L."/>
            <person name="Sookrung N."/>
            <person name="Leung T.F."/>
            <person name="Tungtrongchitr A."/>
            <person name="Tsui S.K.W."/>
        </authorList>
    </citation>
    <scope>NUCLEOTIDE SEQUENCE [LARGE SCALE GENOMIC DNA]</scope>
    <source>
        <strain evidence="11">PWHHKU_190912</strain>
    </source>
</reference>
<evidence type="ECO:0000256" key="3">
    <source>
        <dbReference type="ARBA" id="ARBA00020983"/>
    </source>
</evidence>
<dbReference type="PANTHER" id="PTHR21311">
    <property type="entry name" value="CONSERVED OLIGOMERIC GOLGI COMPLEX COMPONENT 8"/>
    <property type="match status" value="1"/>
</dbReference>
<keyword evidence="7 9" id="KW-0472">Membrane</keyword>
<dbReference type="Proteomes" id="UP001148838">
    <property type="component" value="Unassembled WGS sequence"/>
</dbReference>
<evidence type="ECO:0000256" key="8">
    <source>
        <dbReference type="ARBA" id="ARBA00031347"/>
    </source>
</evidence>
<sequence>MDVETENVIKMMSYNFNARDRISEHLFINSFIMLYFSADAWKENPDFSLYLTKLGSFGVEQLSKEPDRLNEEKSSVLEQTQELACTNYKTFIQTAECSREIFKQFNNTEQRLDSLLTKLPEFSQRCQEFSKASSDINTHRRLNSLTLTRNAQLLEILELPQLMDTCIRNGNYEEALELAAYVRRLGKKHGQIPIIASIVKDVEVAWLSMLHQLLAQLRTDLQLPRCLQVVGYLRRMELFSEAELRLKFLQARDTWLQNFLSAIPKEDANHHLSKTIELSRIHLFNIVTQYRAIFSDDDPILPLPKDQNINESAIFYSWITEKVSQFLSTLEQDLNRGVGSSLDSIIGQCMYFGLSFSRVSADFRGLLAPIFIKIISRNFEHAVRKASKKFEQDIENFTLPKVPQTSVLKNTSAQSTKQEHPPQCLLEFYPLADYCNGILTAFNELRLCAPIAVADNATNQLKESLSGVARSTLAFYRQEQQALTQIEKDHFTRFCAYFAEELLPYIQKCLHAIFPPTVIASHLGVTVQHLQKEGLTYFDQAAILDPISHLLPVKVEPLPIPTTYSSIQLQQDASQAGQPDSGAAKLSNSDEAELQPSTVSLSSSTLEDINQLQESLGNLDFSSREEIKINHF</sequence>
<keyword evidence="4 9" id="KW-0813">Transport</keyword>
<dbReference type="InterPro" id="IPR007255">
    <property type="entry name" value="COG8"/>
</dbReference>
<keyword evidence="12" id="KW-1185">Reference proteome</keyword>
<evidence type="ECO:0000256" key="7">
    <source>
        <dbReference type="ARBA" id="ARBA00023136"/>
    </source>
</evidence>
<evidence type="ECO:0000313" key="12">
    <source>
        <dbReference type="Proteomes" id="UP001148838"/>
    </source>
</evidence>
<keyword evidence="6 9" id="KW-0333">Golgi apparatus</keyword>
<keyword evidence="5 9" id="KW-0653">Protein transport</keyword>
<feature type="compositionally biased region" description="Polar residues" evidence="10">
    <location>
        <begin position="569"/>
        <end position="578"/>
    </location>
</feature>
<proteinExistence type="inferred from homology"/>
<evidence type="ECO:0000256" key="4">
    <source>
        <dbReference type="ARBA" id="ARBA00022448"/>
    </source>
</evidence>
<evidence type="ECO:0000256" key="1">
    <source>
        <dbReference type="ARBA" id="ARBA00004395"/>
    </source>
</evidence>
<comment type="subunit">
    <text evidence="9">Component of the conserved oligomeric Golgi complex which is composed of eight different subunits and is required for normal Golgi morphology and localization.</text>
</comment>
<evidence type="ECO:0000313" key="11">
    <source>
        <dbReference type="EMBL" id="KAJ4426193.1"/>
    </source>
</evidence>
<evidence type="ECO:0000256" key="6">
    <source>
        <dbReference type="ARBA" id="ARBA00023034"/>
    </source>
</evidence>
<evidence type="ECO:0000256" key="5">
    <source>
        <dbReference type="ARBA" id="ARBA00022927"/>
    </source>
</evidence>
<dbReference type="PIRSF" id="PIRSF015415">
    <property type="entry name" value="COG8"/>
    <property type="match status" value="1"/>
</dbReference>